<keyword evidence="2" id="KW-0677">Repeat</keyword>
<dbReference type="GO" id="GO:0050482">
    <property type="term" value="P:arachidonate secretion"/>
    <property type="evidence" value="ECO:0007669"/>
    <property type="project" value="InterPro"/>
</dbReference>
<reference evidence="6" key="1">
    <citation type="journal article" date="2008" name="Nature">
        <title>The amphioxus genome and the evolution of the chordate karyotype.</title>
        <authorList>
            <consortium name="US DOE Joint Genome Institute (JGI-PGF)"/>
            <person name="Putnam N.H."/>
            <person name="Butts T."/>
            <person name="Ferrier D.E.K."/>
            <person name="Furlong R.F."/>
            <person name="Hellsten U."/>
            <person name="Kawashima T."/>
            <person name="Robinson-Rechavi M."/>
            <person name="Shoguchi E."/>
            <person name="Terry A."/>
            <person name="Yu J.-K."/>
            <person name="Benito-Gutierrez E.L."/>
            <person name="Dubchak I."/>
            <person name="Garcia-Fernandez J."/>
            <person name="Gibson-Brown J.J."/>
            <person name="Grigoriev I.V."/>
            <person name="Horton A.C."/>
            <person name="de Jong P.J."/>
            <person name="Jurka J."/>
            <person name="Kapitonov V.V."/>
            <person name="Kohara Y."/>
            <person name="Kuroki Y."/>
            <person name="Lindquist E."/>
            <person name="Lucas S."/>
            <person name="Osoegawa K."/>
            <person name="Pennacchio L.A."/>
            <person name="Salamov A.A."/>
            <person name="Satou Y."/>
            <person name="Sauka-Spengler T."/>
            <person name="Schmutz J."/>
            <person name="Shin-I T."/>
            <person name="Toyoda A."/>
            <person name="Bronner-Fraser M."/>
            <person name="Fujiyama A."/>
            <person name="Holland L.Z."/>
            <person name="Holland P.W.H."/>
            <person name="Satoh N."/>
            <person name="Rokhsar D.S."/>
        </authorList>
    </citation>
    <scope>NUCLEOTIDE SEQUENCE [LARGE SCALE GENOMIC DNA]</scope>
    <source>
        <strain evidence="6">S238N-H82</strain>
        <tissue evidence="6">Testes</tissue>
    </source>
</reference>
<dbReference type="InterPro" id="IPR014710">
    <property type="entry name" value="RmlC-like_jellyroll"/>
</dbReference>
<dbReference type="Gene3D" id="1.20.90.10">
    <property type="entry name" value="Phospholipase A2 domain"/>
    <property type="match status" value="1"/>
</dbReference>
<dbReference type="EMBL" id="GG666492">
    <property type="protein sequence ID" value="EEN63160.1"/>
    <property type="molecule type" value="Genomic_DNA"/>
</dbReference>
<evidence type="ECO:0000256" key="1">
    <source>
        <dbReference type="ARBA" id="ARBA00022614"/>
    </source>
</evidence>
<dbReference type="SMART" id="SM00100">
    <property type="entry name" value="cNMP"/>
    <property type="match status" value="1"/>
</dbReference>
<dbReference type="Pfam" id="PF00027">
    <property type="entry name" value="cNMP_binding"/>
    <property type="match status" value="1"/>
</dbReference>
<evidence type="ECO:0000256" key="2">
    <source>
        <dbReference type="ARBA" id="ARBA00022737"/>
    </source>
</evidence>
<name>C3Y9A4_BRAFL</name>
<keyword evidence="1" id="KW-0433">Leucine-rich repeat</keyword>
<dbReference type="Gene3D" id="2.60.120.10">
    <property type="entry name" value="Jelly Rolls"/>
    <property type="match status" value="2"/>
</dbReference>
<dbReference type="PROSITE" id="PS50042">
    <property type="entry name" value="CNMP_BINDING_3"/>
    <property type="match status" value="1"/>
</dbReference>
<gene>
    <name evidence="6" type="ORF">BRAFLDRAFT_118655</name>
</gene>
<dbReference type="STRING" id="7739.C3Y9A4"/>
<dbReference type="SMART" id="SM00369">
    <property type="entry name" value="LRR_TYP"/>
    <property type="match status" value="5"/>
</dbReference>
<dbReference type="eggNOG" id="KOG0619">
    <property type="taxonomic scope" value="Eukaryota"/>
</dbReference>
<dbReference type="eggNOG" id="KOG1113">
    <property type="taxonomic scope" value="Eukaryota"/>
</dbReference>
<dbReference type="CDD" id="cd00038">
    <property type="entry name" value="CAP_ED"/>
    <property type="match status" value="1"/>
</dbReference>
<feature type="region of interest" description="Disordered" evidence="3">
    <location>
        <begin position="459"/>
        <end position="482"/>
    </location>
</feature>
<evidence type="ECO:0000259" key="5">
    <source>
        <dbReference type="PROSITE" id="PS50042"/>
    </source>
</evidence>
<proteinExistence type="predicted"/>
<dbReference type="InterPro" id="IPR036444">
    <property type="entry name" value="PLipase_A2_dom_sf"/>
</dbReference>
<dbReference type="InterPro" id="IPR003591">
    <property type="entry name" value="Leu-rich_rpt_typical-subtyp"/>
</dbReference>
<keyword evidence="4" id="KW-0732">Signal</keyword>
<evidence type="ECO:0000256" key="3">
    <source>
        <dbReference type="SAM" id="MobiDB-lite"/>
    </source>
</evidence>
<feature type="chain" id="PRO_5002934891" description="Cyclic nucleotide-binding domain-containing protein" evidence="4">
    <location>
        <begin position="17"/>
        <end position="1446"/>
    </location>
</feature>
<dbReference type="SUPFAM" id="SSF52058">
    <property type="entry name" value="L domain-like"/>
    <property type="match status" value="1"/>
</dbReference>
<dbReference type="PROSITE" id="PS51450">
    <property type="entry name" value="LRR"/>
    <property type="match status" value="1"/>
</dbReference>
<sequence length="1446" mass="160736">MLFLLLLACATSNGQSLSGCKTAGWHECVPETGKPGFSVMVRPSTHTCVKCETPNKGVASGSPFSCLVGAKHSVAITGYPFNVLSTESLIPLKQSSIHALALVDAKITDVDNNTFAGFPRLYDLSLDSNRLTHVKQVWFTGLENLLSLTLSNNRIEKIEAGSFAYLDRLQHLYLENNLLQVVDPAWLWGLKGTKFMDLGLNKINHIFPGSFRHLQLSWLNLKGNNLSCLDGDVFRGQSSLIRLYMSSGMLSSVHDAKPHGMMWSLRRLANMMKVSATLVVEVPRFIFCTRYNGATSGLLFGWMFDSSSNVPGNIEMGRVNPGKSCGALDRSLSTISIQAPVVVLATDDSLADKLGPNTLEQCRQVWEYNRGIAVTMGPVGSPIFRLVSLATGNTTFEGVAMSFVQTQDTLTTTESGYRQKHITHTNATHDDTKNITCILLTKDEHTELFFTVPPVRYQTHTTPTNDHSSSLLHNTKDTPSSEQVDVSTLQVSTTPAPEVPPATDHVLISVVVSVVVSLVVLSLVVLVWKLWSSRSNVEDGRASDDAHFWTIPPGVAFPCLLRSASLPACSNKMASDDVASCRSLPAVLDSIEPTYSEIPDGIATAQRPLPGLPHTYWEIPDGDSGVVRSASLPAVTCTRGGGAPDDTASCRSLPAVLLSIEPTYSEIPDHVAVAQRSLPALPRTAWESPDHDAAAQRPLRHTYSEIPDDGESGPMPFYADASELSLHVVRNRRPHRRAFRDITPASTRHRPGISFATYGSADQSRTELNSIYRKGPEVEGIRSRRQLRGALVSRPADQGLRTYVNVTDAILSMGQNVTEAHIAFLTSPGTHGPWEISEDGARITPRRASLPLVTLPNTYWPWEIPGDGTGMRQRGASLPLVTLPNTYWPWEIPVQETRNTPRRASLPRVTLPNTYWPWEIPGDGTGMRQRGASLPLVTLPNTYWPWEIPVQGTRNTPRRASLPRVTLPNTYWPWEIPVQGTARKKHSEVAFSKMSFSRRTTLPAINADIRDSFHFTLALGQDELEDVSKTDEDWYEVFGPQREQMEALQNYQKKIRQKDGNRFKHLVQRMIVSSRWIKEAAYHSQELTRRNILSRKMSQDNLDFNLNDFRHSPAMKRAIARFMQYESFGNGRVIIEQGTPGISLYIMVSGKTTSRVVGMLRRGQCFGELALMHDTKRNSSIIVKGKAELVRLDKDDFELARKMTRKHELAERLQALLKHDAFKDWSEHELHLAMTRCSVEEYPPNSVIFGGVGGLIEEVFFVVSGECRIVRRMAFLERTHPDGTKALAMAPKKNSGYQLKPYEKIVSRYLQASAAPQTKFAINYPGTLWCGTGTPNADPYEPQLGNPPTVDRCCLAHYLCPDYIPAWTTKYGMTNMRPHTVTSCDCGRTLYACLQDEYYDSRDPAVQKAAEEVGYLFSNVMGACFEWEGTDGEQAVPAYLPLWSTK</sequence>
<dbReference type="InterPro" id="IPR032675">
    <property type="entry name" value="LRR_dom_sf"/>
</dbReference>
<accession>C3Y9A4</accession>
<feature type="domain" description="Cyclic nucleotide-binding" evidence="5">
    <location>
        <begin position="1119"/>
        <end position="1198"/>
    </location>
</feature>
<dbReference type="Gene3D" id="3.80.10.10">
    <property type="entry name" value="Ribonuclease Inhibitor"/>
    <property type="match status" value="1"/>
</dbReference>
<dbReference type="InParanoid" id="C3Y9A4"/>
<evidence type="ECO:0000313" key="6">
    <source>
        <dbReference type="EMBL" id="EEN63160.1"/>
    </source>
</evidence>
<evidence type="ECO:0000256" key="4">
    <source>
        <dbReference type="SAM" id="SignalP"/>
    </source>
</evidence>
<dbReference type="GO" id="GO:0006644">
    <property type="term" value="P:phospholipid metabolic process"/>
    <property type="evidence" value="ECO:0007669"/>
    <property type="project" value="InterPro"/>
</dbReference>
<dbReference type="InterPro" id="IPR016090">
    <property type="entry name" value="PLA2-like_dom"/>
</dbReference>
<protein>
    <recommendedName>
        <fullName evidence="5">Cyclic nucleotide-binding domain-containing protein</fullName>
    </recommendedName>
</protein>
<dbReference type="InterPro" id="IPR001611">
    <property type="entry name" value="Leu-rich_rpt"/>
</dbReference>
<dbReference type="Pfam" id="PF13855">
    <property type="entry name" value="LRR_8"/>
    <property type="match status" value="1"/>
</dbReference>
<dbReference type="PANTHER" id="PTHR23011:SF44">
    <property type="entry name" value="CYCLIC NUCLEOTIDE-BINDING DOMAIN-CONTAINING PROTEIN"/>
    <property type="match status" value="1"/>
</dbReference>
<feature type="signal peptide" evidence="4">
    <location>
        <begin position="1"/>
        <end position="16"/>
    </location>
</feature>
<dbReference type="InterPro" id="IPR018488">
    <property type="entry name" value="cNMP-bd_CS"/>
</dbReference>
<dbReference type="FunFam" id="3.80.10.10:FF:001023">
    <property type="entry name" value="Uncharacterized protein"/>
    <property type="match status" value="1"/>
</dbReference>
<dbReference type="Pfam" id="PF05826">
    <property type="entry name" value="Phospholip_A2_2"/>
    <property type="match status" value="1"/>
</dbReference>
<organism>
    <name type="scientific">Branchiostoma floridae</name>
    <name type="common">Florida lancelet</name>
    <name type="synonym">Amphioxus</name>
    <dbReference type="NCBI Taxonomy" id="7739"/>
    <lineage>
        <taxon>Eukaryota</taxon>
        <taxon>Metazoa</taxon>
        <taxon>Chordata</taxon>
        <taxon>Cephalochordata</taxon>
        <taxon>Leptocardii</taxon>
        <taxon>Amphioxiformes</taxon>
        <taxon>Branchiostomatidae</taxon>
        <taxon>Branchiostoma</taxon>
    </lineage>
</organism>
<dbReference type="SUPFAM" id="SSF48619">
    <property type="entry name" value="Phospholipase A2, PLA2"/>
    <property type="match status" value="1"/>
</dbReference>
<dbReference type="SUPFAM" id="SSF51206">
    <property type="entry name" value="cAMP-binding domain-like"/>
    <property type="match status" value="2"/>
</dbReference>
<dbReference type="InterPro" id="IPR018490">
    <property type="entry name" value="cNMP-bd_dom_sf"/>
</dbReference>
<dbReference type="GO" id="GO:0004623">
    <property type="term" value="F:phospholipase A2 activity"/>
    <property type="evidence" value="ECO:0007669"/>
    <property type="project" value="InterPro"/>
</dbReference>
<dbReference type="PANTHER" id="PTHR23011">
    <property type="entry name" value="CYCLIC NUCLEOTIDE-BINDING DOMAIN CONTAINING PROTEIN"/>
    <property type="match status" value="1"/>
</dbReference>
<dbReference type="PROSITE" id="PS00888">
    <property type="entry name" value="CNMP_BINDING_1"/>
    <property type="match status" value="1"/>
</dbReference>
<dbReference type="InterPro" id="IPR000595">
    <property type="entry name" value="cNMP-bd_dom"/>
</dbReference>